<keyword evidence="2" id="KW-0472">Membrane</keyword>
<evidence type="ECO:0000256" key="1">
    <source>
        <dbReference type="SAM" id="MobiDB-lite"/>
    </source>
</evidence>
<dbReference type="Proteomes" id="UP001497383">
    <property type="component" value="Chromosome 5"/>
</dbReference>
<feature type="region of interest" description="Disordered" evidence="1">
    <location>
        <begin position="48"/>
        <end position="72"/>
    </location>
</feature>
<reference evidence="3 4" key="1">
    <citation type="submission" date="2024-03" db="EMBL/GenBank/DDBJ databases">
        <authorList>
            <person name="Brejova B."/>
        </authorList>
    </citation>
    <scope>NUCLEOTIDE SEQUENCE [LARGE SCALE GENOMIC DNA]</scope>
    <source>
        <strain evidence="3 4">CBS 14171</strain>
    </source>
</reference>
<keyword evidence="2" id="KW-1133">Transmembrane helix</keyword>
<accession>A0ABP0ZRQ8</accession>
<organism evidence="3 4">
    <name type="scientific">Lodderomyces beijingensis</name>
    <dbReference type="NCBI Taxonomy" id="1775926"/>
    <lineage>
        <taxon>Eukaryota</taxon>
        <taxon>Fungi</taxon>
        <taxon>Dikarya</taxon>
        <taxon>Ascomycota</taxon>
        <taxon>Saccharomycotina</taxon>
        <taxon>Pichiomycetes</taxon>
        <taxon>Debaryomycetaceae</taxon>
        <taxon>Candida/Lodderomyces clade</taxon>
        <taxon>Lodderomyces</taxon>
    </lineage>
</organism>
<name>A0ABP0ZRQ8_9ASCO</name>
<evidence type="ECO:0000313" key="4">
    <source>
        <dbReference type="Proteomes" id="UP001497383"/>
    </source>
</evidence>
<dbReference type="RefSeq" id="XP_066830933.1">
    <property type="nucleotide sequence ID" value="XM_066974166.1"/>
</dbReference>
<sequence>MKGAEEYTGLLVFFSLCCLFILVALFYFSEMTPVMSYGEIREEIERQERQERGEYREGDVGDAGRRLDMAQV</sequence>
<proteinExistence type="predicted"/>
<keyword evidence="4" id="KW-1185">Reference proteome</keyword>
<keyword evidence="2" id="KW-0812">Transmembrane</keyword>
<feature type="transmembrane region" description="Helical" evidence="2">
    <location>
        <begin position="7"/>
        <end position="28"/>
    </location>
</feature>
<protein>
    <submittedName>
        <fullName evidence="3">Uncharacterized protein</fullName>
    </submittedName>
</protein>
<evidence type="ECO:0000313" key="3">
    <source>
        <dbReference type="EMBL" id="CAK9439895.1"/>
    </source>
</evidence>
<dbReference type="EMBL" id="OZ022409">
    <property type="protein sequence ID" value="CAK9439895.1"/>
    <property type="molecule type" value="Genomic_DNA"/>
</dbReference>
<dbReference type="GeneID" id="92209191"/>
<gene>
    <name evidence="3" type="ORF">LODBEIA_P39950</name>
</gene>
<evidence type="ECO:0000256" key="2">
    <source>
        <dbReference type="SAM" id="Phobius"/>
    </source>
</evidence>